<dbReference type="InterPro" id="IPR039420">
    <property type="entry name" value="WalR-like"/>
</dbReference>
<dbReference type="PANTHER" id="PTHR48111">
    <property type="entry name" value="REGULATOR OF RPOS"/>
    <property type="match status" value="1"/>
</dbReference>
<dbReference type="CDD" id="cd00383">
    <property type="entry name" value="trans_reg_C"/>
    <property type="match status" value="1"/>
</dbReference>
<evidence type="ECO:0000313" key="12">
    <source>
        <dbReference type="EMBL" id="MBR0599898.1"/>
    </source>
</evidence>
<dbReference type="GO" id="GO:0005829">
    <property type="term" value="C:cytosol"/>
    <property type="evidence" value="ECO:0007669"/>
    <property type="project" value="TreeGrafter"/>
</dbReference>
<dbReference type="SUPFAM" id="SSF52172">
    <property type="entry name" value="CheY-like"/>
    <property type="match status" value="1"/>
</dbReference>
<organism evidence="12 13">
    <name type="scientific">Sinanaerobacter chloroacetimidivorans</name>
    <dbReference type="NCBI Taxonomy" id="2818044"/>
    <lineage>
        <taxon>Bacteria</taxon>
        <taxon>Bacillati</taxon>
        <taxon>Bacillota</taxon>
        <taxon>Clostridia</taxon>
        <taxon>Peptostreptococcales</taxon>
        <taxon>Anaerovoracaceae</taxon>
        <taxon>Sinanaerobacter</taxon>
    </lineage>
</organism>
<keyword evidence="5 9" id="KW-0238">DNA-binding</keyword>
<gene>
    <name evidence="12" type="ORF">KCX82_18600</name>
</gene>
<evidence type="ECO:0000259" key="11">
    <source>
        <dbReference type="PROSITE" id="PS51755"/>
    </source>
</evidence>
<dbReference type="Proteomes" id="UP000675664">
    <property type="component" value="Unassembled WGS sequence"/>
</dbReference>
<dbReference type="AlphaFoldDB" id="A0A8J7W6B9"/>
<dbReference type="InterPro" id="IPR001867">
    <property type="entry name" value="OmpR/PhoB-type_DNA-bd"/>
</dbReference>
<evidence type="ECO:0000256" key="8">
    <source>
        <dbReference type="PROSITE-ProRule" id="PRU00169"/>
    </source>
</evidence>
<dbReference type="GO" id="GO:0032993">
    <property type="term" value="C:protein-DNA complex"/>
    <property type="evidence" value="ECO:0007669"/>
    <property type="project" value="TreeGrafter"/>
</dbReference>
<dbReference type="FunFam" id="1.10.10.10:FF:000018">
    <property type="entry name" value="DNA-binding response regulator ResD"/>
    <property type="match status" value="1"/>
</dbReference>
<dbReference type="GO" id="GO:0006355">
    <property type="term" value="P:regulation of DNA-templated transcription"/>
    <property type="evidence" value="ECO:0007669"/>
    <property type="project" value="InterPro"/>
</dbReference>
<comment type="caution">
    <text evidence="12">The sequence shown here is derived from an EMBL/GenBank/DDBJ whole genome shotgun (WGS) entry which is preliminary data.</text>
</comment>
<feature type="DNA-binding region" description="OmpR/PhoB-type" evidence="9">
    <location>
        <begin position="130"/>
        <end position="226"/>
    </location>
</feature>
<keyword evidence="2 8" id="KW-0597">Phosphoprotein</keyword>
<evidence type="ECO:0000256" key="5">
    <source>
        <dbReference type="ARBA" id="ARBA00023125"/>
    </source>
</evidence>
<reference evidence="12" key="1">
    <citation type="submission" date="2021-04" db="EMBL/GenBank/DDBJ databases">
        <title>Sinoanaerobacter chloroacetimidivorans sp. nov., an obligate anaerobic bacterium isolated from anaerobic sludge.</title>
        <authorList>
            <person name="Bao Y."/>
        </authorList>
    </citation>
    <scope>NUCLEOTIDE SEQUENCE</scope>
    <source>
        <strain evidence="12">BAD-6</strain>
    </source>
</reference>
<dbReference type="Gene3D" id="3.40.50.2300">
    <property type="match status" value="1"/>
</dbReference>
<dbReference type="Pfam" id="PF00486">
    <property type="entry name" value="Trans_reg_C"/>
    <property type="match status" value="1"/>
</dbReference>
<proteinExistence type="predicted"/>
<dbReference type="PROSITE" id="PS50110">
    <property type="entry name" value="RESPONSE_REGULATORY"/>
    <property type="match status" value="1"/>
</dbReference>
<keyword evidence="4" id="KW-0805">Transcription regulation</keyword>
<comment type="function">
    <text evidence="7">May play the central regulatory role in sporulation. It may be an element of the effector pathway responsible for the activation of sporulation genes in response to nutritional stress. Spo0A may act in concert with spo0H (a sigma factor) to control the expression of some genes that are critical to the sporulation process.</text>
</comment>
<dbReference type="InterPro" id="IPR011006">
    <property type="entry name" value="CheY-like_superfamily"/>
</dbReference>
<accession>A0A8J7W6B9</accession>
<feature type="domain" description="Response regulatory" evidence="10">
    <location>
        <begin position="5"/>
        <end position="120"/>
    </location>
</feature>
<dbReference type="InterPro" id="IPR001789">
    <property type="entry name" value="Sig_transdc_resp-reg_receiver"/>
</dbReference>
<sequence>MEKKTILIVDDEIKILILLKDFLEAEGFLILTAQDGKAALEVFQKEQGRIDFIVLDVMMPEMDGWTLCREIRKQSMVPILMLTAKCEDYDEVHCFKIGADDYVPKPVRPAALIARIHALFRRSAAESADANILRFAGLQINKDSHIVTLEGNQITLSPKEYALLLLLAENKGKVISREQLLNQVWGYDYFGGLRTVDTHINRLRIKLENNGSQIATVRGYGYRFEE</sequence>
<dbReference type="InterPro" id="IPR036388">
    <property type="entry name" value="WH-like_DNA-bd_sf"/>
</dbReference>
<evidence type="ECO:0000256" key="1">
    <source>
        <dbReference type="ARBA" id="ARBA00018672"/>
    </source>
</evidence>
<evidence type="ECO:0000256" key="6">
    <source>
        <dbReference type="ARBA" id="ARBA00023163"/>
    </source>
</evidence>
<dbReference type="Gene3D" id="1.10.10.10">
    <property type="entry name" value="Winged helix-like DNA-binding domain superfamily/Winged helix DNA-binding domain"/>
    <property type="match status" value="1"/>
</dbReference>
<evidence type="ECO:0000259" key="10">
    <source>
        <dbReference type="PROSITE" id="PS50110"/>
    </source>
</evidence>
<name>A0A8J7W6B9_9FIRM</name>
<dbReference type="SMART" id="SM00862">
    <property type="entry name" value="Trans_reg_C"/>
    <property type="match status" value="1"/>
</dbReference>
<evidence type="ECO:0000313" key="13">
    <source>
        <dbReference type="Proteomes" id="UP000675664"/>
    </source>
</evidence>
<keyword evidence="3" id="KW-0902">Two-component regulatory system</keyword>
<dbReference type="Pfam" id="PF00072">
    <property type="entry name" value="Response_reg"/>
    <property type="match status" value="1"/>
</dbReference>
<keyword evidence="6" id="KW-0804">Transcription</keyword>
<dbReference type="CDD" id="cd17574">
    <property type="entry name" value="REC_OmpR"/>
    <property type="match status" value="1"/>
</dbReference>
<dbReference type="GO" id="GO:0000156">
    <property type="term" value="F:phosphorelay response regulator activity"/>
    <property type="evidence" value="ECO:0007669"/>
    <property type="project" value="TreeGrafter"/>
</dbReference>
<evidence type="ECO:0000256" key="4">
    <source>
        <dbReference type="ARBA" id="ARBA00023015"/>
    </source>
</evidence>
<dbReference type="PROSITE" id="PS51755">
    <property type="entry name" value="OMPR_PHOB"/>
    <property type="match status" value="1"/>
</dbReference>
<keyword evidence="13" id="KW-1185">Reference proteome</keyword>
<feature type="modified residue" description="4-aspartylphosphate" evidence="8">
    <location>
        <position position="56"/>
    </location>
</feature>
<evidence type="ECO:0000256" key="3">
    <source>
        <dbReference type="ARBA" id="ARBA00023012"/>
    </source>
</evidence>
<feature type="domain" description="OmpR/PhoB-type" evidence="11">
    <location>
        <begin position="130"/>
        <end position="226"/>
    </location>
</feature>
<dbReference type="EMBL" id="JAGSND010000018">
    <property type="protein sequence ID" value="MBR0599898.1"/>
    <property type="molecule type" value="Genomic_DNA"/>
</dbReference>
<dbReference type="RefSeq" id="WP_227020027.1">
    <property type="nucleotide sequence ID" value="NZ_JAGSND010000018.1"/>
</dbReference>
<dbReference type="GO" id="GO:0000976">
    <property type="term" value="F:transcription cis-regulatory region binding"/>
    <property type="evidence" value="ECO:0007669"/>
    <property type="project" value="TreeGrafter"/>
</dbReference>
<evidence type="ECO:0000256" key="7">
    <source>
        <dbReference type="ARBA" id="ARBA00024867"/>
    </source>
</evidence>
<evidence type="ECO:0000256" key="2">
    <source>
        <dbReference type="ARBA" id="ARBA00022553"/>
    </source>
</evidence>
<evidence type="ECO:0000256" key="9">
    <source>
        <dbReference type="PROSITE-ProRule" id="PRU01091"/>
    </source>
</evidence>
<protein>
    <recommendedName>
        <fullName evidence="1">Stage 0 sporulation protein A homolog</fullName>
    </recommendedName>
</protein>
<reference evidence="12" key="2">
    <citation type="submission" date="2021-04" db="EMBL/GenBank/DDBJ databases">
        <authorList>
            <person name="Liu J."/>
        </authorList>
    </citation>
    <scope>NUCLEOTIDE SEQUENCE</scope>
    <source>
        <strain evidence="12">BAD-6</strain>
    </source>
</reference>
<dbReference type="PANTHER" id="PTHR48111:SF73">
    <property type="entry name" value="ALKALINE PHOSPHATASE SYNTHESIS TRANSCRIPTIONAL REGULATORY PROTEIN PHOP"/>
    <property type="match status" value="1"/>
</dbReference>
<dbReference type="SMART" id="SM00448">
    <property type="entry name" value="REC"/>
    <property type="match status" value="1"/>
</dbReference>
<dbReference type="FunFam" id="3.40.50.2300:FF:000001">
    <property type="entry name" value="DNA-binding response regulator PhoB"/>
    <property type="match status" value="1"/>
</dbReference>